<proteinExistence type="predicted"/>
<dbReference type="Gene3D" id="3.30.2010.20">
    <property type="match status" value="1"/>
</dbReference>
<comment type="caution">
    <text evidence="1">The sequence shown here is derived from an EMBL/GenBank/DDBJ whole genome shotgun (WGS) entry which is preliminary data.</text>
</comment>
<evidence type="ECO:0000313" key="1">
    <source>
        <dbReference type="EMBL" id="GAA0610732.1"/>
    </source>
</evidence>
<dbReference type="Proteomes" id="UP001500957">
    <property type="component" value="Unassembled WGS sequence"/>
</dbReference>
<dbReference type="InterPro" id="IPR038555">
    <property type="entry name" value="Zincin_1_sf"/>
</dbReference>
<dbReference type="CDD" id="cd12952">
    <property type="entry name" value="MMP_ACEL2062"/>
    <property type="match status" value="1"/>
</dbReference>
<sequence>MLNIPREDFEALVAEALDSIPPELTGLMTNVAVFVEDDPPPDDPELLGIYDGVPLTERDGWYSGVLPDRITIYRNPTLAICENRDDVVAEVEITVVHEIAHHFGIDDARLHELGYD</sequence>
<dbReference type="InterPro" id="IPR010428">
    <property type="entry name" value="Zincin_1"/>
</dbReference>
<dbReference type="Pfam" id="PF06262">
    <property type="entry name" value="Zincin_1"/>
    <property type="match status" value="1"/>
</dbReference>
<accession>A0ABP3RN18</accession>
<dbReference type="SUPFAM" id="SSF55486">
    <property type="entry name" value="Metalloproteases ('zincins'), catalytic domain"/>
    <property type="match status" value="1"/>
</dbReference>
<reference evidence="2" key="1">
    <citation type="journal article" date="2019" name="Int. J. Syst. Evol. Microbiol.">
        <title>The Global Catalogue of Microorganisms (GCM) 10K type strain sequencing project: providing services to taxonomists for standard genome sequencing and annotation.</title>
        <authorList>
            <consortium name="The Broad Institute Genomics Platform"/>
            <consortium name="The Broad Institute Genome Sequencing Center for Infectious Disease"/>
            <person name="Wu L."/>
            <person name="Ma J."/>
        </authorList>
    </citation>
    <scope>NUCLEOTIDE SEQUENCE [LARGE SCALE GENOMIC DNA]</scope>
    <source>
        <strain evidence="2">JCM 10671</strain>
    </source>
</reference>
<evidence type="ECO:0000313" key="2">
    <source>
        <dbReference type="Proteomes" id="UP001500957"/>
    </source>
</evidence>
<dbReference type="EMBL" id="BAAAHE010000008">
    <property type="protein sequence ID" value="GAA0610732.1"/>
    <property type="molecule type" value="Genomic_DNA"/>
</dbReference>
<name>A0ABP3RN18_9ACTN</name>
<organism evidence="1 2">
    <name type="scientific">Sporichthya brevicatena</name>
    <dbReference type="NCBI Taxonomy" id="171442"/>
    <lineage>
        <taxon>Bacteria</taxon>
        <taxon>Bacillati</taxon>
        <taxon>Actinomycetota</taxon>
        <taxon>Actinomycetes</taxon>
        <taxon>Sporichthyales</taxon>
        <taxon>Sporichthyaceae</taxon>
        <taxon>Sporichthya</taxon>
    </lineage>
</organism>
<keyword evidence="2" id="KW-1185">Reference proteome</keyword>
<gene>
    <name evidence="1" type="ORF">GCM10009547_10970</name>
</gene>
<protein>
    <submittedName>
        <fullName evidence="1">Metallopeptidase family protein</fullName>
    </submittedName>
</protein>
<dbReference type="RefSeq" id="WP_344602458.1">
    <property type="nucleotide sequence ID" value="NZ_BAAAHE010000008.1"/>
</dbReference>